<evidence type="ECO:0000313" key="6">
    <source>
        <dbReference type="Proteomes" id="UP000077521"/>
    </source>
</evidence>
<name>A0A8T8SB11_9BASI</name>
<dbReference type="Pfam" id="PF00098">
    <property type="entry name" value="zf-CCHC"/>
    <property type="match status" value="1"/>
</dbReference>
<accession>A0A8T8SB11</accession>
<comment type="caution">
    <text evidence="5">The sequence shown here is derived from an EMBL/GenBank/DDBJ whole genome shotgun (WGS) entry which is preliminary data.</text>
</comment>
<feature type="non-terminal residue" evidence="5">
    <location>
        <position position="563"/>
    </location>
</feature>
<evidence type="ECO:0000256" key="1">
    <source>
        <dbReference type="ARBA" id="ARBA00022664"/>
    </source>
</evidence>
<keyword evidence="6" id="KW-1185">Reference proteome</keyword>
<dbReference type="GO" id="GO:0008270">
    <property type="term" value="F:zinc ion binding"/>
    <property type="evidence" value="ECO:0007669"/>
    <property type="project" value="UniProtKB-KW"/>
</dbReference>
<reference evidence="5" key="1">
    <citation type="submission" date="2016-04" db="EMBL/GenBank/DDBJ databases">
        <authorList>
            <person name="Nguyen H.D."/>
            <person name="Samba Siva P."/>
            <person name="Cullis J."/>
            <person name="Levesque C.A."/>
            <person name="Hambleton S."/>
        </authorList>
    </citation>
    <scope>NUCLEOTIDE SEQUENCE</scope>
    <source>
        <strain evidence="5">DAOMC 236416</strain>
    </source>
</reference>
<proteinExistence type="predicted"/>
<sequence>MADQMAEFPSPVALNRRLLKGLKSNVSSAIIANRGIDAELSPWEDIVQAAMDQEPAHRYAGTMTKPLPTRPEERKDTRTVHRSSSTPQNRNTTNATPAPARPTTGSASPYPSSGLFRPPVANAGPRKPFVPGTKPTGPRPTDQCRACGAFGHWASECPKRLRANLVDVEDECKEDTYDDEDNIDEEPNLIFFDTNDYHEDEDVNDLEDSPSEGHASAPDGDEDIESELRCNGISRTRDDLVPIIRESNVSSAKPRFGDPANVPLKRPPLINPIVATVYINGHPAKTLFDSGSTADIISGSFVDLHKISSFKLKEPSPLQLAITGSRGKINRACLATVTHGACQHQERYFDILSIDRYDAILGTSFLKDYGAMLDISTNDIIYKINPSKTISPAAYSVKTIKADPPASAKPTLSAYGIFTKITKLPPRAKVSVLNASSLKTVGLETPPDPSSGVKITQIVNTTTDSAGPIIPSTFSQHLEEHIIEGLRNDWFKKTQDLWGPRPAKLPPFREINHAIPLVDEDYRPHCRPAKCPEQFRKAYLDKIETYTKSGVWKRAAVPAAMPM</sequence>
<feature type="compositionally biased region" description="Acidic residues" evidence="3">
    <location>
        <begin position="200"/>
        <end position="210"/>
    </location>
</feature>
<reference evidence="5" key="2">
    <citation type="journal article" date="2019" name="IMA Fungus">
        <title>Genome sequencing and comparison of five Tilletia species to identify candidate genes for the detection of regulated species infecting wheat.</title>
        <authorList>
            <person name="Nguyen H.D.T."/>
            <person name="Sultana T."/>
            <person name="Kesanakurti P."/>
            <person name="Hambleton S."/>
        </authorList>
    </citation>
    <scope>NUCLEOTIDE SEQUENCE</scope>
    <source>
        <strain evidence="5">DAOMC 236416</strain>
    </source>
</reference>
<keyword evidence="2" id="KW-0862">Zinc</keyword>
<dbReference type="GO" id="GO:0003676">
    <property type="term" value="F:nucleic acid binding"/>
    <property type="evidence" value="ECO:0007669"/>
    <property type="project" value="InterPro"/>
</dbReference>
<feature type="region of interest" description="Disordered" evidence="3">
    <location>
        <begin position="54"/>
        <end position="140"/>
    </location>
</feature>
<dbReference type="InterPro" id="IPR036875">
    <property type="entry name" value="Znf_CCHC_sf"/>
</dbReference>
<evidence type="ECO:0000259" key="4">
    <source>
        <dbReference type="PROSITE" id="PS50158"/>
    </source>
</evidence>
<dbReference type="AlphaFoldDB" id="A0A8T8SB11"/>
<dbReference type="CDD" id="cd00303">
    <property type="entry name" value="retropepsin_like"/>
    <property type="match status" value="1"/>
</dbReference>
<dbReference type="GO" id="GO:0006397">
    <property type="term" value="P:mRNA processing"/>
    <property type="evidence" value="ECO:0007669"/>
    <property type="project" value="UniProtKB-KW"/>
</dbReference>
<dbReference type="PANTHER" id="PTHR15503">
    <property type="entry name" value="LDOC1 RELATED"/>
    <property type="match status" value="1"/>
</dbReference>
<dbReference type="Gene3D" id="2.40.70.10">
    <property type="entry name" value="Acid Proteases"/>
    <property type="match status" value="1"/>
</dbReference>
<dbReference type="PROSITE" id="PS50158">
    <property type="entry name" value="ZF_CCHC"/>
    <property type="match status" value="1"/>
</dbReference>
<dbReference type="Gene3D" id="4.10.60.10">
    <property type="entry name" value="Zinc finger, CCHC-type"/>
    <property type="match status" value="1"/>
</dbReference>
<feature type="region of interest" description="Disordered" evidence="3">
    <location>
        <begin position="200"/>
        <end position="225"/>
    </location>
</feature>
<dbReference type="InterPro" id="IPR001878">
    <property type="entry name" value="Znf_CCHC"/>
</dbReference>
<dbReference type="Proteomes" id="UP000077521">
    <property type="component" value="Unassembled WGS sequence"/>
</dbReference>
<keyword evidence="1" id="KW-0507">mRNA processing</keyword>
<dbReference type="SUPFAM" id="SSF50630">
    <property type="entry name" value="Acid proteases"/>
    <property type="match status" value="1"/>
</dbReference>
<feature type="domain" description="CCHC-type" evidence="4">
    <location>
        <begin position="144"/>
        <end position="159"/>
    </location>
</feature>
<dbReference type="InterPro" id="IPR021109">
    <property type="entry name" value="Peptidase_aspartic_dom_sf"/>
</dbReference>
<dbReference type="SUPFAM" id="SSF57756">
    <property type="entry name" value="Retrovirus zinc finger-like domains"/>
    <property type="match status" value="1"/>
</dbReference>
<feature type="compositionally biased region" description="Basic and acidic residues" evidence="3">
    <location>
        <begin position="70"/>
        <end position="79"/>
    </location>
</feature>
<gene>
    <name evidence="5" type="ORF">A4X13_0g9190</name>
</gene>
<protein>
    <recommendedName>
        <fullName evidence="4">CCHC-type domain-containing protein</fullName>
    </recommendedName>
</protein>
<dbReference type="Pfam" id="PF08284">
    <property type="entry name" value="RVP_2"/>
    <property type="match status" value="1"/>
</dbReference>
<keyword evidence="2" id="KW-0479">Metal-binding</keyword>
<organism evidence="5 6">
    <name type="scientific">Tilletia indica</name>
    <dbReference type="NCBI Taxonomy" id="43049"/>
    <lineage>
        <taxon>Eukaryota</taxon>
        <taxon>Fungi</taxon>
        <taxon>Dikarya</taxon>
        <taxon>Basidiomycota</taxon>
        <taxon>Ustilaginomycotina</taxon>
        <taxon>Exobasidiomycetes</taxon>
        <taxon>Tilletiales</taxon>
        <taxon>Tilletiaceae</taxon>
        <taxon>Tilletia</taxon>
    </lineage>
</organism>
<dbReference type="SMART" id="SM00343">
    <property type="entry name" value="ZnF_C2HC"/>
    <property type="match status" value="1"/>
</dbReference>
<dbReference type="EMBL" id="LWDF02002284">
    <property type="protein sequence ID" value="KAE8236311.1"/>
    <property type="molecule type" value="Genomic_DNA"/>
</dbReference>
<evidence type="ECO:0000313" key="5">
    <source>
        <dbReference type="EMBL" id="KAE8236311.1"/>
    </source>
</evidence>
<keyword evidence="2" id="KW-0863">Zinc-finger</keyword>
<evidence type="ECO:0000256" key="3">
    <source>
        <dbReference type="SAM" id="MobiDB-lite"/>
    </source>
</evidence>
<evidence type="ECO:0000256" key="2">
    <source>
        <dbReference type="PROSITE-ProRule" id="PRU00047"/>
    </source>
</evidence>
<dbReference type="InterPro" id="IPR032567">
    <property type="entry name" value="RTL1-rel"/>
</dbReference>
<feature type="compositionally biased region" description="Low complexity" evidence="3">
    <location>
        <begin position="89"/>
        <end position="104"/>
    </location>
</feature>